<comment type="subcellular location">
    <subcellularLocation>
        <location evidence="1">Nucleus</location>
    </subcellularLocation>
</comment>
<feature type="compositionally biased region" description="Acidic residues" evidence="3">
    <location>
        <begin position="35"/>
        <end position="51"/>
    </location>
</feature>
<proteinExistence type="predicted"/>
<name>A0A5A7PNP9_STRAF</name>
<dbReference type="InterPro" id="IPR051992">
    <property type="entry name" value="OxStress_Response_Reg"/>
</dbReference>
<dbReference type="OrthoDB" id="913706at2759"/>
<comment type="caution">
    <text evidence="4">The sequence shown here is derived from an EMBL/GenBank/DDBJ whole genome shotgun (WGS) entry which is preliminary data.</text>
</comment>
<dbReference type="EMBL" id="BKCP01004883">
    <property type="protein sequence ID" value="GER34389.1"/>
    <property type="molecule type" value="Genomic_DNA"/>
</dbReference>
<organism evidence="4 5">
    <name type="scientific">Striga asiatica</name>
    <name type="common">Asiatic witchweed</name>
    <name type="synonym">Buchnera asiatica</name>
    <dbReference type="NCBI Taxonomy" id="4170"/>
    <lineage>
        <taxon>Eukaryota</taxon>
        <taxon>Viridiplantae</taxon>
        <taxon>Streptophyta</taxon>
        <taxon>Embryophyta</taxon>
        <taxon>Tracheophyta</taxon>
        <taxon>Spermatophyta</taxon>
        <taxon>Magnoliopsida</taxon>
        <taxon>eudicotyledons</taxon>
        <taxon>Gunneridae</taxon>
        <taxon>Pentapetalae</taxon>
        <taxon>asterids</taxon>
        <taxon>lamiids</taxon>
        <taxon>Lamiales</taxon>
        <taxon>Orobanchaceae</taxon>
        <taxon>Buchnereae</taxon>
        <taxon>Striga</taxon>
    </lineage>
</organism>
<evidence type="ECO:0000256" key="1">
    <source>
        <dbReference type="ARBA" id="ARBA00004123"/>
    </source>
</evidence>
<dbReference type="GO" id="GO:0005634">
    <property type="term" value="C:nucleus"/>
    <property type="evidence" value="ECO:0007669"/>
    <property type="project" value="UniProtKB-SubCell"/>
</dbReference>
<dbReference type="PANTHER" id="PTHR33172:SF91">
    <property type="entry name" value="PROTEIN OXIDATIVE STRESS 3 LIKE 5"/>
    <property type="match status" value="1"/>
</dbReference>
<gene>
    <name evidence="4" type="ORF">STAS_10614</name>
</gene>
<dbReference type="Proteomes" id="UP000325081">
    <property type="component" value="Unassembled WGS sequence"/>
</dbReference>
<keyword evidence="2" id="KW-0539">Nucleus</keyword>
<evidence type="ECO:0000313" key="4">
    <source>
        <dbReference type="EMBL" id="GER34389.1"/>
    </source>
</evidence>
<feature type="region of interest" description="Disordered" evidence="3">
    <location>
        <begin position="141"/>
        <end position="186"/>
    </location>
</feature>
<feature type="region of interest" description="Disordered" evidence="3">
    <location>
        <begin position="1"/>
        <end position="55"/>
    </location>
</feature>
<evidence type="ECO:0000256" key="3">
    <source>
        <dbReference type="SAM" id="MobiDB-lite"/>
    </source>
</evidence>
<dbReference type="PANTHER" id="PTHR33172">
    <property type="entry name" value="OS08G0516900 PROTEIN"/>
    <property type="match status" value="1"/>
</dbReference>
<dbReference type="GO" id="GO:0006950">
    <property type="term" value="P:response to stress"/>
    <property type="evidence" value="ECO:0007669"/>
    <property type="project" value="UniProtKB-ARBA"/>
</dbReference>
<accession>A0A5A7PNP9</accession>
<feature type="compositionally biased region" description="Gly residues" evidence="3">
    <location>
        <begin position="1"/>
        <end position="22"/>
    </location>
</feature>
<keyword evidence="5" id="KW-1185">Reference proteome</keyword>
<sequence>MSKQPGGDGMHGGGGGGGGRGDGGGDRKRKGIATEVDDDFLISSEDEEEEREDRVQVRRTSLDSLSSLEDALPVNMSIDNLNWFDSLTELAFNYRKGLSGHYSGKAKSFGSLTELGVNDPMELGKKEHPINKRRRLLIAHEMREQEKLGASSASATPLSGDQKEDEDEENKVEDRENEAPEDDHDN</sequence>
<dbReference type="AlphaFoldDB" id="A0A5A7PNP9"/>
<evidence type="ECO:0000313" key="5">
    <source>
        <dbReference type="Proteomes" id="UP000325081"/>
    </source>
</evidence>
<evidence type="ECO:0000256" key="2">
    <source>
        <dbReference type="ARBA" id="ARBA00023242"/>
    </source>
</evidence>
<protein>
    <submittedName>
        <fullName evidence="4">Uncharacterized protein</fullName>
    </submittedName>
</protein>
<reference evidence="5" key="1">
    <citation type="journal article" date="2019" name="Curr. Biol.">
        <title>Genome Sequence of Striga asiatica Provides Insight into the Evolution of Plant Parasitism.</title>
        <authorList>
            <person name="Yoshida S."/>
            <person name="Kim S."/>
            <person name="Wafula E.K."/>
            <person name="Tanskanen J."/>
            <person name="Kim Y.M."/>
            <person name="Honaas L."/>
            <person name="Yang Z."/>
            <person name="Spallek T."/>
            <person name="Conn C.E."/>
            <person name="Ichihashi Y."/>
            <person name="Cheong K."/>
            <person name="Cui S."/>
            <person name="Der J.P."/>
            <person name="Gundlach H."/>
            <person name="Jiao Y."/>
            <person name="Hori C."/>
            <person name="Ishida J.K."/>
            <person name="Kasahara H."/>
            <person name="Kiba T."/>
            <person name="Kim M.S."/>
            <person name="Koo N."/>
            <person name="Laohavisit A."/>
            <person name="Lee Y.H."/>
            <person name="Lumba S."/>
            <person name="McCourt P."/>
            <person name="Mortimer J.C."/>
            <person name="Mutuku J.M."/>
            <person name="Nomura T."/>
            <person name="Sasaki-Sekimoto Y."/>
            <person name="Seto Y."/>
            <person name="Wang Y."/>
            <person name="Wakatake T."/>
            <person name="Sakakibara H."/>
            <person name="Demura T."/>
            <person name="Yamaguchi S."/>
            <person name="Yoneyama K."/>
            <person name="Manabe R.I."/>
            <person name="Nelson D.C."/>
            <person name="Schulman A.H."/>
            <person name="Timko M.P."/>
            <person name="dePamphilis C.W."/>
            <person name="Choi D."/>
            <person name="Shirasu K."/>
        </authorList>
    </citation>
    <scope>NUCLEOTIDE SEQUENCE [LARGE SCALE GENOMIC DNA]</scope>
    <source>
        <strain evidence="5">cv. UVA1</strain>
    </source>
</reference>